<dbReference type="InterPro" id="IPR000014">
    <property type="entry name" value="PAS"/>
</dbReference>
<gene>
    <name evidence="9" type="ORF">GCM10011383_24300</name>
</gene>
<keyword evidence="5" id="KW-0418">Kinase</keyword>
<feature type="domain" description="PAC" evidence="8">
    <location>
        <begin position="234"/>
        <end position="287"/>
    </location>
</feature>
<dbReference type="Gene3D" id="1.10.287.130">
    <property type="match status" value="1"/>
</dbReference>
<dbReference type="NCBIfam" id="TIGR00229">
    <property type="entry name" value="sensory_box"/>
    <property type="match status" value="1"/>
</dbReference>
<accession>A0ABQ1U7W8</accession>
<evidence type="ECO:0000256" key="6">
    <source>
        <dbReference type="SAM" id="Coils"/>
    </source>
</evidence>
<dbReference type="PROSITE" id="PS50109">
    <property type="entry name" value="HIS_KIN"/>
    <property type="match status" value="1"/>
</dbReference>
<dbReference type="Proteomes" id="UP000632273">
    <property type="component" value="Unassembled WGS sequence"/>
</dbReference>
<dbReference type="SUPFAM" id="SSF55785">
    <property type="entry name" value="PYP-like sensor domain (PAS domain)"/>
    <property type="match status" value="4"/>
</dbReference>
<keyword evidence="4" id="KW-0808">Transferase</keyword>
<dbReference type="InterPro" id="IPR005467">
    <property type="entry name" value="His_kinase_dom"/>
</dbReference>
<feature type="domain" description="Histidine kinase" evidence="7">
    <location>
        <begin position="655"/>
        <end position="869"/>
    </location>
</feature>
<evidence type="ECO:0000259" key="7">
    <source>
        <dbReference type="PROSITE" id="PS50109"/>
    </source>
</evidence>
<proteinExistence type="predicted"/>
<dbReference type="RefSeq" id="WP_188814277.1">
    <property type="nucleotide sequence ID" value="NZ_BMHT01000004.1"/>
</dbReference>
<protein>
    <recommendedName>
        <fullName evidence="2">histidine kinase</fullName>
        <ecNumber evidence="2">2.7.13.3</ecNumber>
    </recommendedName>
</protein>
<dbReference type="SUPFAM" id="SSF55874">
    <property type="entry name" value="ATPase domain of HSP90 chaperone/DNA topoisomerase II/histidine kinase"/>
    <property type="match status" value="1"/>
</dbReference>
<dbReference type="InterPro" id="IPR004358">
    <property type="entry name" value="Sig_transdc_His_kin-like_C"/>
</dbReference>
<name>A0ABQ1U7W8_9BACT</name>
<reference evidence="10" key="1">
    <citation type="journal article" date="2019" name="Int. J. Syst. Evol. Microbiol.">
        <title>The Global Catalogue of Microorganisms (GCM) 10K type strain sequencing project: providing services to taxonomists for standard genome sequencing and annotation.</title>
        <authorList>
            <consortium name="The Broad Institute Genomics Platform"/>
            <consortium name="The Broad Institute Genome Sequencing Center for Infectious Disease"/>
            <person name="Wu L."/>
            <person name="Ma J."/>
        </authorList>
    </citation>
    <scope>NUCLEOTIDE SEQUENCE [LARGE SCALE GENOMIC DNA]</scope>
    <source>
        <strain evidence="10">CGMCC 1.15197</strain>
    </source>
</reference>
<organism evidence="9 10">
    <name type="scientific">Hymenobacter cavernae</name>
    <dbReference type="NCBI Taxonomy" id="2044852"/>
    <lineage>
        <taxon>Bacteria</taxon>
        <taxon>Pseudomonadati</taxon>
        <taxon>Bacteroidota</taxon>
        <taxon>Cytophagia</taxon>
        <taxon>Cytophagales</taxon>
        <taxon>Hymenobacteraceae</taxon>
        <taxon>Hymenobacter</taxon>
    </lineage>
</organism>
<dbReference type="EC" id="2.7.13.3" evidence="2"/>
<dbReference type="PANTHER" id="PTHR43304:SF1">
    <property type="entry name" value="PAC DOMAIN-CONTAINING PROTEIN"/>
    <property type="match status" value="1"/>
</dbReference>
<dbReference type="Gene3D" id="3.30.565.10">
    <property type="entry name" value="Histidine kinase-like ATPase, C-terminal domain"/>
    <property type="match status" value="1"/>
</dbReference>
<dbReference type="InterPro" id="IPR003594">
    <property type="entry name" value="HATPase_dom"/>
</dbReference>
<keyword evidence="3" id="KW-0597">Phosphoprotein</keyword>
<dbReference type="PANTHER" id="PTHR43304">
    <property type="entry name" value="PHYTOCHROME-LIKE PROTEIN CPH1"/>
    <property type="match status" value="1"/>
</dbReference>
<dbReference type="PROSITE" id="PS50113">
    <property type="entry name" value="PAC"/>
    <property type="match status" value="2"/>
</dbReference>
<dbReference type="InterPro" id="IPR036097">
    <property type="entry name" value="HisK_dim/P_sf"/>
</dbReference>
<evidence type="ECO:0000256" key="4">
    <source>
        <dbReference type="ARBA" id="ARBA00022679"/>
    </source>
</evidence>
<dbReference type="InterPro" id="IPR036890">
    <property type="entry name" value="HATPase_C_sf"/>
</dbReference>
<comment type="caution">
    <text evidence="9">The sequence shown here is derived from an EMBL/GenBank/DDBJ whole genome shotgun (WGS) entry which is preliminary data.</text>
</comment>
<sequence>MSAPAALLPLFNVLPDACMLLTPDLRIVAASDAYLAATLTQRGRLIGQYLFDAFPDNPQAPDARATHNLRASLTQVLATGQPHEMARQHYDVPDPDRPGYFVERHWLPRNIPVLDEQGQITHVLHVAQDVTAQVNDAVQLRDSEAREQSALASAEVQRQLLHDVLHQAPVAIAYLEGPDYRITLANPTVCEIWARPQPQLIGVPLLQALPELQGQGIKELLDGVLYTSNPYTGTELPVQLLRYGKVDTIYFNFVYQPQRNRAGQTTGVLVVATDVTEQVRARQRVEAQERQTGALNEELAAMNEELAAANEEIRANNDELVLTQLDLQRLNQELESRVVRRTRDLHRAQQEAERQRQRLEQLFMQAPAAICILNGPELVFELVNPSYQQLFHGREMLGKPLLEALPEIADHNVYHTFRRVYETGITHKEQAMLIPLKRPEDGVLEDRYFNYVQQARYNEQGVIDGVLAFAFEVTEQVIARKASAATAYQLRLLTDALPVLIGYLDRERRYQFANEAYRAWFNQAPAALLGQPVREIVGEKAYAATQGYMERALRGERVDFEATMPYREGFVKYIRTSYVPDVQNGQVLGFYTLVNDITEQVQAREQVQRLNQELAAINEELAAINEELQASNEELIDANQQLRITNADLDNFVYAASHDLKQPVNNLGGLFEEVRRSVVFVEKAEEQMLVPLIEGTLRQLSTTIDDLAALGQAQQATSPPEPIVLEELTHEVLTVLEPQVRAVQAHITTDFSVQPTLTYARVHLRTILLNLVGNALKYADPTQPSRIHIAVRLTAGQPVLVVRDNGLGFDADRHRADLFQLFRRFHTTPAGTGVGLYLVNRIVQAHGGRIEVESREGEGALFRVTLGRA</sequence>
<evidence type="ECO:0000256" key="2">
    <source>
        <dbReference type="ARBA" id="ARBA00012438"/>
    </source>
</evidence>
<keyword evidence="6" id="KW-0175">Coiled coil</keyword>
<evidence type="ECO:0000256" key="1">
    <source>
        <dbReference type="ARBA" id="ARBA00000085"/>
    </source>
</evidence>
<dbReference type="Gene3D" id="3.30.450.20">
    <property type="entry name" value="PAS domain"/>
    <property type="match status" value="4"/>
</dbReference>
<evidence type="ECO:0000313" key="9">
    <source>
        <dbReference type="EMBL" id="GGF12224.1"/>
    </source>
</evidence>
<feature type="coiled-coil region" evidence="6">
    <location>
        <begin position="285"/>
        <end position="365"/>
    </location>
</feature>
<dbReference type="InterPro" id="IPR035965">
    <property type="entry name" value="PAS-like_dom_sf"/>
</dbReference>
<evidence type="ECO:0000313" key="10">
    <source>
        <dbReference type="Proteomes" id="UP000632273"/>
    </source>
</evidence>
<dbReference type="InterPro" id="IPR000700">
    <property type="entry name" value="PAS-assoc_C"/>
</dbReference>
<dbReference type="EMBL" id="BMHT01000004">
    <property type="protein sequence ID" value="GGF12224.1"/>
    <property type="molecule type" value="Genomic_DNA"/>
</dbReference>
<feature type="domain" description="PAC" evidence="8">
    <location>
        <begin position="558"/>
        <end position="609"/>
    </location>
</feature>
<evidence type="ECO:0000256" key="5">
    <source>
        <dbReference type="ARBA" id="ARBA00022777"/>
    </source>
</evidence>
<dbReference type="InterPro" id="IPR052162">
    <property type="entry name" value="Sensor_kinase/Photoreceptor"/>
</dbReference>
<evidence type="ECO:0000259" key="8">
    <source>
        <dbReference type="PROSITE" id="PS50113"/>
    </source>
</evidence>
<keyword evidence="10" id="KW-1185">Reference proteome</keyword>
<feature type="coiled-coil region" evidence="6">
    <location>
        <begin position="600"/>
        <end position="648"/>
    </location>
</feature>
<dbReference type="InterPro" id="IPR003661">
    <property type="entry name" value="HisK_dim/P_dom"/>
</dbReference>
<dbReference type="SMART" id="SM00091">
    <property type="entry name" value="PAS"/>
    <property type="match status" value="4"/>
</dbReference>
<dbReference type="SMART" id="SM00387">
    <property type="entry name" value="HATPase_c"/>
    <property type="match status" value="1"/>
</dbReference>
<dbReference type="Pfam" id="PF08448">
    <property type="entry name" value="PAS_4"/>
    <property type="match status" value="4"/>
</dbReference>
<evidence type="ECO:0000256" key="3">
    <source>
        <dbReference type="ARBA" id="ARBA00022553"/>
    </source>
</evidence>
<comment type="catalytic activity">
    <reaction evidence="1">
        <text>ATP + protein L-histidine = ADP + protein N-phospho-L-histidine.</text>
        <dbReference type="EC" id="2.7.13.3"/>
    </reaction>
</comment>
<dbReference type="SUPFAM" id="SSF47384">
    <property type="entry name" value="Homodimeric domain of signal transducing histidine kinase"/>
    <property type="match status" value="1"/>
</dbReference>
<dbReference type="CDD" id="cd00082">
    <property type="entry name" value="HisKA"/>
    <property type="match status" value="1"/>
</dbReference>
<dbReference type="InterPro" id="IPR013656">
    <property type="entry name" value="PAS_4"/>
</dbReference>
<dbReference type="PRINTS" id="PR00344">
    <property type="entry name" value="BCTRLSENSOR"/>
</dbReference>
<dbReference type="CDD" id="cd00130">
    <property type="entry name" value="PAS"/>
    <property type="match status" value="2"/>
</dbReference>
<dbReference type="Pfam" id="PF02518">
    <property type="entry name" value="HATPase_c"/>
    <property type="match status" value="1"/>
</dbReference>